<comment type="similarity">
    <text evidence="3">Belongs to the N(4)/N(6)-methyltransferase family.</text>
</comment>
<accession>A0ABQ4EIN4</accession>
<keyword evidence="2" id="KW-0808">Transferase</keyword>
<dbReference type="InterPro" id="IPR001091">
    <property type="entry name" value="RM_Methyltransferase"/>
</dbReference>
<keyword evidence="1" id="KW-0489">Methyltransferase</keyword>
<gene>
    <name evidence="5" type="ORF">Pma05_11480</name>
</gene>
<dbReference type="PANTHER" id="PTHR14911">
    <property type="entry name" value="THUMP DOMAIN-CONTAINING"/>
    <property type="match status" value="1"/>
</dbReference>
<comment type="caution">
    <text evidence="5">The sequence shown here is derived from an EMBL/GenBank/DDBJ whole genome shotgun (WGS) entry which is preliminary data.</text>
</comment>
<evidence type="ECO:0000256" key="1">
    <source>
        <dbReference type="ARBA" id="ARBA00022603"/>
    </source>
</evidence>
<dbReference type="Pfam" id="PF01555">
    <property type="entry name" value="N6_N4_Mtase"/>
    <property type="match status" value="1"/>
</dbReference>
<dbReference type="Proteomes" id="UP000621500">
    <property type="component" value="Unassembled WGS sequence"/>
</dbReference>
<dbReference type="EC" id="2.1.1.-" evidence="3"/>
<keyword evidence="6" id="KW-1185">Reference proteome</keyword>
<dbReference type="SUPFAM" id="SSF53335">
    <property type="entry name" value="S-adenosyl-L-methionine-dependent methyltransferases"/>
    <property type="match status" value="1"/>
</dbReference>
<evidence type="ECO:0000259" key="4">
    <source>
        <dbReference type="Pfam" id="PF01555"/>
    </source>
</evidence>
<dbReference type="InterPro" id="IPR029063">
    <property type="entry name" value="SAM-dependent_MTases_sf"/>
</dbReference>
<proteinExistence type="inferred from homology"/>
<sequence length="296" mass="31634">MAELLPVTSVWLTCQRPARDQRRGRYVEETSKHPAKMLPDLAAHAIKAYTAPGDLVMDPMCGSGTTMVEAVRLGRDGIGVDIEPKFTALAQANLALAAAHGFTAWGQVACGDARDVAALLPASSHGKVSLVVTSPPYGRRTHGLVRTNPGERVHKRDHVYGDRGAGNLAYLGWERLLDGWRQIVAGCMTMLRPGGTFVFTCRPVRRTPDDLIDLPGELFAVALSVGLEPVERCVAMLAAVRDGQLIHRANMFGLLAARKARADGIPVALVAHEDVYVLRRPRGGSAAPPSPAGAGE</sequence>
<evidence type="ECO:0000256" key="3">
    <source>
        <dbReference type="RuleBase" id="RU362026"/>
    </source>
</evidence>
<evidence type="ECO:0000313" key="5">
    <source>
        <dbReference type="EMBL" id="GIG94575.1"/>
    </source>
</evidence>
<dbReference type="Gene3D" id="3.40.50.150">
    <property type="entry name" value="Vaccinia Virus protein VP39"/>
    <property type="match status" value="2"/>
</dbReference>
<dbReference type="PRINTS" id="PR00508">
    <property type="entry name" value="S21N4MTFRASE"/>
</dbReference>
<organism evidence="5 6">
    <name type="scientific">Plantactinospora mayteni</name>
    <dbReference type="NCBI Taxonomy" id="566021"/>
    <lineage>
        <taxon>Bacteria</taxon>
        <taxon>Bacillati</taxon>
        <taxon>Actinomycetota</taxon>
        <taxon>Actinomycetes</taxon>
        <taxon>Micromonosporales</taxon>
        <taxon>Micromonosporaceae</taxon>
        <taxon>Plantactinospora</taxon>
    </lineage>
</organism>
<evidence type="ECO:0000256" key="2">
    <source>
        <dbReference type="ARBA" id="ARBA00022679"/>
    </source>
</evidence>
<reference evidence="5 6" key="1">
    <citation type="submission" date="2021-01" db="EMBL/GenBank/DDBJ databases">
        <title>Whole genome shotgun sequence of Plantactinospora mayteni NBRC 109088.</title>
        <authorList>
            <person name="Komaki H."/>
            <person name="Tamura T."/>
        </authorList>
    </citation>
    <scope>NUCLEOTIDE SEQUENCE [LARGE SCALE GENOMIC DNA]</scope>
    <source>
        <strain evidence="5 6">NBRC 109088</strain>
    </source>
</reference>
<dbReference type="InterPro" id="IPR002941">
    <property type="entry name" value="DNA_methylase_N4/N6"/>
</dbReference>
<evidence type="ECO:0000313" key="6">
    <source>
        <dbReference type="Proteomes" id="UP000621500"/>
    </source>
</evidence>
<dbReference type="EMBL" id="BONX01000006">
    <property type="protein sequence ID" value="GIG94575.1"/>
    <property type="molecule type" value="Genomic_DNA"/>
</dbReference>
<dbReference type="RefSeq" id="WP_203856222.1">
    <property type="nucleotide sequence ID" value="NZ_BAAAZQ010000005.1"/>
</dbReference>
<name>A0ABQ4EIN4_9ACTN</name>
<dbReference type="PANTHER" id="PTHR14911:SF13">
    <property type="entry name" value="TRNA (GUANINE(6)-N2)-METHYLTRANSFERASE THUMP3"/>
    <property type="match status" value="1"/>
</dbReference>
<protein>
    <recommendedName>
        <fullName evidence="3">Methyltransferase</fullName>
        <ecNumber evidence="3">2.1.1.-</ecNumber>
    </recommendedName>
</protein>
<feature type="domain" description="DNA methylase N-4/N-6" evidence="4">
    <location>
        <begin position="7"/>
        <end position="91"/>
    </location>
</feature>